<dbReference type="AlphaFoldDB" id="A0A2M4DLJ9"/>
<keyword evidence="2" id="KW-0732">Signal</keyword>
<feature type="chain" id="PRO_5014779303" description="Secreted protein" evidence="2">
    <location>
        <begin position="23"/>
        <end position="133"/>
    </location>
</feature>
<feature type="transmembrane region" description="Helical" evidence="1">
    <location>
        <begin position="34"/>
        <end position="51"/>
    </location>
</feature>
<keyword evidence="1" id="KW-1133">Transmembrane helix</keyword>
<accession>A0A2M4DLJ9</accession>
<keyword evidence="1" id="KW-0472">Membrane</keyword>
<proteinExistence type="predicted"/>
<dbReference type="EMBL" id="GGFL01014217">
    <property type="protein sequence ID" value="MBW78395.1"/>
    <property type="molecule type" value="Transcribed_RNA"/>
</dbReference>
<organism evidence="3">
    <name type="scientific">Anopheles darlingi</name>
    <name type="common">Mosquito</name>
    <dbReference type="NCBI Taxonomy" id="43151"/>
    <lineage>
        <taxon>Eukaryota</taxon>
        <taxon>Metazoa</taxon>
        <taxon>Ecdysozoa</taxon>
        <taxon>Arthropoda</taxon>
        <taxon>Hexapoda</taxon>
        <taxon>Insecta</taxon>
        <taxon>Pterygota</taxon>
        <taxon>Neoptera</taxon>
        <taxon>Endopterygota</taxon>
        <taxon>Diptera</taxon>
        <taxon>Nematocera</taxon>
        <taxon>Culicoidea</taxon>
        <taxon>Culicidae</taxon>
        <taxon>Anophelinae</taxon>
        <taxon>Anopheles</taxon>
    </lineage>
</organism>
<reference evidence="3" key="1">
    <citation type="submission" date="2018-01" db="EMBL/GenBank/DDBJ databases">
        <title>An insight into the sialome of Amazonian anophelines.</title>
        <authorList>
            <person name="Ribeiro J.M."/>
            <person name="Scarpassa V."/>
            <person name="Calvo E."/>
        </authorList>
    </citation>
    <scope>NUCLEOTIDE SEQUENCE</scope>
</reference>
<evidence type="ECO:0000313" key="3">
    <source>
        <dbReference type="EMBL" id="MBW78395.1"/>
    </source>
</evidence>
<keyword evidence="1" id="KW-0812">Transmembrane</keyword>
<name>A0A2M4DLJ9_ANODA</name>
<evidence type="ECO:0000256" key="1">
    <source>
        <dbReference type="SAM" id="Phobius"/>
    </source>
</evidence>
<protein>
    <recommendedName>
        <fullName evidence="4">Secreted protein</fullName>
    </recommendedName>
</protein>
<evidence type="ECO:0000256" key="2">
    <source>
        <dbReference type="SAM" id="SignalP"/>
    </source>
</evidence>
<sequence>MRFPLLLLLLLLLLLQWRRMRTRKTMRMTFCSSIYSPSLSVVVVGVVFPALPIHHPNRHHLCPAFRPFRCPAFSRAVGTVAVASIEPELPSGTSPAPGRRPSRVCAFGPPHCRTRPSCPSCRAAARAAVRPRA</sequence>
<evidence type="ECO:0008006" key="4">
    <source>
        <dbReference type="Google" id="ProtNLM"/>
    </source>
</evidence>
<feature type="signal peptide" evidence="2">
    <location>
        <begin position="1"/>
        <end position="22"/>
    </location>
</feature>